<keyword evidence="4" id="KW-1185">Reference proteome</keyword>
<reference evidence="4" key="1">
    <citation type="submission" date="2016-10" db="EMBL/GenBank/DDBJ databases">
        <authorList>
            <person name="Varghese N."/>
            <person name="Submissions S."/>
        </authorList>
    </citation>
    <scope>NUCLEOTIDE SEQUENCE [LARGE SCALE GENOMIC DNA]</scope>
    <source>
        <strain evidence="4">DSM 1551</strain>
    </source>
</reference>
<evidence type="ECO:0000313" key="4">
    <source>
        <dbReference type="Proteomes" id="UP000198558"/>
    </source>
</evidence>
<dbReference type="EMBL" id="FOIN01000030">
    <property type="protein sequence ID" value="SET70203.1"/>
    <property type="molecule type" value="Genomic_DNA"/>
</dbReference>
<dbReference type="GeneID" id="78289014"/>
<dbReference type="InterPro" id="IPR054216">
    <property type="entry name" value="DUF6930"/>
</dbReference>
<dbReference type="RefSeq" id="WP_092355286.1">
    <property type="nucleotide sequence ID" value="NZ_FOIN01000030.1"/>
</dbReference>
<gene>
    <name evidence="3" type="ORF">SAMN04489758_1307</name>
</gene>
<sequence length="334" mass="39407">MENNLTIWHELHDTTKAWNDLKPWEYFKCNDWIKIDFENEETIYCTIMGYDNKCIGLSIYLGDKGYEDLCSITTKPIDDTVTTYMMYDQTCLTFYMGNREEVPPKQKKLIKDLGLKYRGRGNWPYFLSYKKRFSPYHINDNQAFTIIRVMKKLMEITNLYINNKIDVKFDENEIIHAYQKKDNWSYEPLCLPTPVDKFCAIEIADKSILEQASLAPNNHRRLIIDLVYMKFSITENDFDRPINPLMFIVLDEETQMIMATHFLSPDDDEIGLVLSFLIEYILKEGKPDCLFIRNPAVWAAIVDVCKECDIELITTPLQMIDYIISDMCHSFIDR</sequence>
<evidence type="ECO:0000259" key="1">
    <source>
        <dbReference type="Pfam" id="PF22007"/>
    </source>
</evidence>
<organism evidence="3 4">
    <name type="scientific">Thomasclavelia cocleata</name>
    <dbReference type="NCBI Taxonomy" id="69824"/>
    <lineage>
        <taxon>Bacteria</taxon>
        <taxon>Bacillati</taxon>
        <taxon>Bacillota</taxon>
        <taxon>Erysipelotrichia</taxon>
        <taxon>Erysipelotrichales</taxon>
        <taxon>Coprobacillaceae</taxon>
        <taxon>Thomasclavelia</taxon>
    </lineage>
</organism>
<dbReference type="Pfam" id="PF22007">
    <property type="entry name" value="DUF6930"/>
    <property type="match status" value="1"/>
</dbReference>
<accession>A0A1I0GJ83</accession>
<name>A0A1I0GJ83_9FIRM</name>
<proteinExistence type="predicted"/>
<dbReference type="InterPro" id="IPR055733">
    <property type="entry name" value="DUF7309"/>
</dbReference>
<evidence type="ECO:0000259" key="2">
    <source>
        <dbReference type="Pfam" id="PF23988"/>
    </source>
</evidence>
<dbReference type="OrthoDB" id="9801392at2"/>
<dbReference type="Pfam" id="PF23988">
    <property type="entry name" value="DUF7309"/>
    <property type="match status" value="1"/>
</dbReference>
<dbReference type="Proteomes" id="UP000198558">
    <property type="component" value="Unassembled WGS sequence"/>
</dbReference>
<feature type="domain" description="DUF7309" evidence="2">
    <location>
        <begin position="8"/>
        <end position="176"/>
    </location>
</feature>
<evidence type="ECO:0000313" key="3">
    <source>
        <dbReference type="EMBL" id="SET70203.1"/>
    </source>
</evidence>
<feature type="domain" description="DUF6930" evidence="1">
    <location>
        <begin position="216"/>
        <end position="327"/>
    </location>
</feature>
<protein>
    <submittedName>
        <fullName evidence="3">Uncharacterized protein</fullName>
    </submittedName>
</protein>
<dbReference type="AlphaFoldDB" id="A0A1I0GJ83"/>